<feature type="compositionally biased region" description="Polar residues" evidence="1">
    <location>
        <begin position="48"/>
        <end position="60"/>
    </location>
</feature>
<sequence length="86" mass="9087">MNLVRGIALLTSALSLLSGCVTTDTSKLTPDCRDQYDSCVNGCRSRGQPASRQPPDSAQGQAEGRTPDTQTPACIDLCNQRAKACT</sequence>
<evidence type="ECO:0008006" key="5">
    <source>
        <dbReference type="Google" id="ProtNLM"/>
    </source>
</evidence>
<dbReference type="Proteomes" id="UP000267003">
    <property type="component" value="Unassembled WGS sequence"/>
</dbReference>
<name>A0A3A8QAH9_9BACT</name>
<gene>
    <name evidence="3" type="ORF">D7W81_19260</name>
</gene>
<keyword evidence="2" id="KW-0732">Signal</keyword>
<keyword evidence="4" id="KW-1185">Reference proteome</keyword>
<comment type="caution">
    <text evidence="3">The sequence shown here is derived from an EMBL/GenBank/DDBJ whole genome shotgun (WGS) entry which is preliminary data.</text>
</comment>
<evidence type="ECO:0000313" key="3">
    <source>
        <dbReference type="EMBL" id="RKH64040.1"/>
    </source>
</evidence>
<feature type="region of interest" description="Disordered" evidence="1">
    <location>
        <begin position="44"/>
        <end position="72"/>
    </location>
</feature>
<dbReference type="AlphaFoldDB" id="A0A3A8QAH9"/>
<reference evidence="4" key="1">
    <citation type="submission" date="2018-09" db="EMBL/GenBank/DDBJ databases">
        <authorList>
            <person name="Livingstone P.G."/>
            <person name="Whitworth D.E."/>
        </authorList>
    </citation>
    <scope>NUCLEOTIDE SEQUENCE [LARGE SCALE GENOMIC DNA]</scope>
    <source>
        <strain evidence="4">AB050A</strain>
    </source>
</reference>
<organism evidence="3 4">
    <name type="scientific">Corallococcus aberystwythensis</name>
    <dbReference type="NCBI Taxonomy" id="2316722"/>
    <lineage>
        <taxon>Bacteria</taxon>
        <taxon>Pseudomonadati</taxon>
        <taxon>Myxococcota</taxon>
        <taxon>Myxococcia</taxon>
        <taxon>Myxococcales</taxon>
        <taxon>Cystobacterineae</taxon>
        <taxon>Myxococcaceae</taxon>
        <taxon>Corallococcus</taxon>
    </lineage>
</organism>
<proteinExistence type="predicted"/>
<dbReference type="RefSeq" id="WP_120556860.1">
    <property type="nucleotide sequence ID" value="NZ_RAWK01000110.1"/>
</dbReference>
<evidence type="ECO:0000256" key="2">
    <source>
        <dbReference type="SAM" id="SignalP"/>
    </source>
</evidence>
<dbReference type="EMBL" id="RAWK01000110">
    <property type="protein sequence ID" value="RKH64040.1"/>
    <property type="molecule type" value="Genomic_DNA"/>
</dbReference>
<protein>
    <recommendedName>
        <fullName evidence="5">Lipoprotein</fullName>
    </recommendedName>
</protein>
<accession>A0A3A8QAH9</accession>
<evidence type="ECO:0000256" key="1">
    <source>
        <dbReference type="SAM" id="MobiDB-lite"/>
    </source>
</evidence>
<dbReference type="OrthoDB" id="5520615at2"/>
<evidence type="ECO:0000313" key="4">
    <source>
        <dbReference type="Proteomes" id="UP000267003"/>
    </source>
</evidence>
<dbReference type="PROSITE" id="PS51257">
    <property type="entry name" value="PROKAR_LIPOPROTEIN"/>
    <property type="match status" value="1"/>
</dbReference>
<feature type="chain" id="PRO_5017303424" description="Lipoprotein" evidence="2">
    <location>
        <begin position="24"/>
        <end position="86"/>
    </location>
</feature>
<feature type="signal peptide" evidence="2">
    <location>
        <begin position="1"/>
        <end position="23"/>
    </location>
</feature>